<feature type="compositionally biased region" description="Polar residues" evidence="6">
    <location>
        <begin position="1"/>
        <end position="21"/>
    </location>
</feature>
<evidence type="ECO:0000256" key="3">
    <source>
        <dbReference type="ARBA" id="ARBA00022723"/>
    </source>
</evidence>
<organism evidence="9 10">
    <name type="scientific">Paramecium primaurelia</name>
    <dbReference type="NCBI Taxonomy" id="5886"/>
    <lineage>
        <taxon>Eukaryota</taxon>
        <taxon>Sar</taxon>
        <taxon>Alveolata</taxon>
        <taxon>Ciliophora</taxon>
        <taxon>Intramacronucleata</taxon>
        <taxon>Oligohymenophorea</taxon>
        <taxon>Peniculida</taxon>
        <taxon>Parameciidae</taxon>
        <taxon>Paramecium</taxon>
    </lineage>
</organism>
<evidence type="ECO:0000256" key="5">
    <source>
        <dbReference type="ARBA" id="ARBA00023136"/>
    </source>
</evidence>
<keyword evidence="10" id="KW-1185">Reference proteome</keyword>
<evidence type="ECO:0000313" key="9">
    <source>
        <dbReference type="EMBL" id="CAD8069857.1"/>
    </source>
</evidence>
<dbReference type="PANTHER" id="PTHR23292">
    <property type="entry name" value="LIPOPOLYSACCHARIDE-INDUCED TUMOR NECROSIS FACTOR-ALPHA FACTOR"/>
    <property type="match status" value="1"/>
</dbReference>
<dbReference type="Pfam" id="PF10601">
    <property type="entry name" value="zf-LITAF-like"/>
    <property type="match status" value="1"/>
</dbReference>
<dbReference type="OMA" id="IQIICPV"/>
<dbReference type="Proteomes" id="UP000688137">
    <property type="component" value="Unassembled WGS sequence"/>
</dbReference>
<evidence type="ECO:0000256" key="6">
    <source>
        <dbReference type="SAM" id="MobiDB-lite"/>
    </source>
</evidence>
<gene>
    <name evidence="9" type="ORF">PPRIM_AZ9-3.1.T0440273</name>
</gene>
<evidence type="ECO:0000256" key="7">
    <source>
        <dbReference type="SAM" id="Phobius"/>
    </source>
</evidence>
<dbReference type="PANTHER" id="PTHR23292:SF6">
    <property type="entry name" value="FI16602P1-RELATED"/>
    <property type="match status" value="1"/>
</dbReference>
<dbReference type="SMART" id="SM00714">
    <property type="entry name" value="LITAF"/>
    <property type="match status" value="1"/>
</dbReference>
<keyword evidence="3" id="KW-0479">Metal-binding</keyword>
<dbReference type="GO" id="GO:0016020">
    <property type="term" value="C:membrane"/>
    <property type="evidence" value="ECO:0007669"/>
    <property type="project" value="UniProtKB-SubCell"/>
</dbReference>
<comment type="similarity">
    <text evidence="2">Belongs to the CDIP1/LITAF family.</text>
</comment>
<protein>
    <recommendedName>
        <fullName evidence="8">LITAF domain-containing protein</fullName>
    </recommendedName>
</protein>
<comment type="caution">
    <text evidence="9">The sequence shown here is derived from an EMBL/GenBank/DDBJ whole genome shotgun (WGS) entry which is preliminary data.</text>
</comment>
<dbReference type="PROSITE" id="PS51837">
    <property type="entry name" value="LITAF"/>
    <property type="match status" value="1"/>
</dbReference>
<comment type="subcellular location">
    <subcellularLocation>
        <location evidence="1">Membrane</location>
        <topology evidence="1">Peripheral membrane protein</topology>
    </subcellularLocation>
</comment>
<feature type="transmembrane region" description="Helical" evidence="7">
    <location>
        <begin position="124"/>
        <end position="144"/>
    </location>
</feature>
<feature type="compositionally biased region" description="Low complexity" evidence="6">
    <location>
        <begin position="22"/>
        <end position="33"/>
    </location>
</feature>
<proteinExistence type="inferred from homology"/>
<evidence type="ECO:0000313" key="10">
    <source>
        <dbReference type="Proteomes" id="UP000688137"/>
    </source>
</evidence>
<feature type="region of interest" description="Disordered" evidence="6">
    <location>
        <begin position="1"/>
        <end position="33"/>
    </location>
</feature>
<keyword evidence="4" id="KW-0862">Zinc</keyword>
<accession>A0A8S1LQ28</accession>
<dbReference type="AlphaFoldDB" id="A0A8S1LQ28"/>
<evidence type="ECO:0000259" key="8">
    <source>
        <dbReference type="PROSITE" id="PS51837"/>
    </source>
</evidence>
<name>A0A8S1LQ28_PARPR</name>
<dbReference type="InterPro" id="IPR006629">
    <property type="entry name" value="LITAF"/>
</dbReference>
<evidence type="ECO:0000256" key="1">
    <source>
        <dbReference type="ARBA" id="ARBA00004170"/>
    </source>
</evidence>
<dbReference type="EMBL" id="CAJJDM010000044">
    <property type="protein sequence ID" value="CAD8069857.1"/>
    <property type="molecule type" value="Genomic_DNA"/>
</dbReference>
<evidence type="ECO:0000256" key="2">
    <source>
        <dbReference type="ARBA" id="ARBA00005975"/>
    </source>
</evidence>
<dbReference type="InterPro" id="IPR037519">
    <property type="entry name" value="LITAF_fam"/>
</dbReference>
<evidence type="ECO:0000256" key="4">
    <source>
        <dbReference type="ARBA" id="ARBA00022833"/>
    </source>
</evidence>
<keyword evidence="5 7" id="KW-0472">Membrane</keyword>
<sequence length="170" mass="18904">MQQSDPNQAQYWGNTTQSFEVQTTQQQQPQQQFIPTQQPNYAQQYTQYGQQSQQVTYGQPIVANVYTQPVQVGTPYLQTVVGNNFNTPPSFNANGAPFPIQIICPVCKTQGITNVTTEIGAGTYLVSCLLFLCTGILCCWVPCVMPDCQDKIHKCSSCKTEVGIKQYDLC</sequence>
<keyword evidence="7" id="KW-0812">Transmembrane</keyword>
<dbReference type="GO" id="GO:0008270">
    <property type="term" value="F:zinc ion binding"/>
    <property type="evidence" value="ECO:0007669"/>
    <property type="project" value="TreeGrafter"/>
</dbReference>
<feature type="domain" description="LITAF" evidence="8">
    <location>
        <begin position="82"/>
        <end position="167"/>
    </location>
</feature>
<keyword evidence="7" id="KW-1133">Transmembrane helix</keyword>
<reference evidence="9" key="1">
    <citation type="submission" date="2021-01" db="EMBL/GenBank/DDBJ databases">
        <authorList>
            <consortium name="Genoscope - CEA"/>
            <person name="William W."/>
        </authorList>
    </citation>
    <scope>NUCLEOTIDE SEQUENCE</scope>
</reference>